<sequence>MTQVYTSLSGVRFLKPLTIECNKQFELFMLFNVLPTEYLKVLTSLFKEKNKNREFTAIQELIIDIDVILEKRIDIDSTMNELKTMPSDFILHVNDLIQSMIKFEKKRASTHK</sequence>
<evidence type="ECO:0000313" key="1">
    <source>
        <dbReference type="EMBL" id="KZS45028.1"/>
    </source>
</evidence>
<protein>
    <submittedName>
        <fullName evidence="1">Uncharacterized protein</fullName>
    </submittedName>
</protein>
<organism evidence="1 2">
    <name type="scientific">Paenibacillus glucanolyticus</name>
    <dbReference type="NCBI Taxonomy" id="59843"/>
    <lineage>
        <taxon>Bacteria</taxon>
        <taxon>Bacillati</taxon>
        <taxon>Bacillota</taxon>
        <taxon>Bacilli</taxon>
        <taxon>Bacillales</taxon>
        <taxon>Paenibacillaceae</taxon>
        <taxon>Paenibacillus</taxon>
    </lineage>
</organism>
<dbReference type="RefSeq" id="WP_063477532.1">
    <property type="nucleotide sequence ID" value="NZ_JBCMWP010000019.1"/>
</dbReference>
<keyword evidence="2" id="KW-1185">Reference proteome</keyword>
<name>A0A163GL05_9BACL</name>
<accession>A0A163GL05</accession>
<evidence type="ECO:0000313" key="2">
    <source>
        <dbReference type="Proteomes" id="UP000076796"/>
    </source>
</evidence>
<dbReference type="AlphaFoldDB" id="A0A163GL05"/>
<gene>
    <name evidence="1" type="ORF">AWU65_03335</name>
</gene>
<reference evidence="1" key="1">
    <citation type="journal article" date="2016" name="Genome Announc.">
        <title>Draft genomes of two strains of Paenibacillus glucanolyticus with capability to degrade lignocellulose.</title>
        <authorList>
            <person name="Mathews S.L."/>
            <person name="Pawlak J."/>
            <person name="Grunden A.M."/>
        </authorList>
    </citation>
    <scope>NUCLEOTIDE SEQUENCE [LARGE SCALE GENOMIC DNA]</scope>
    <source>
        <strain evidence="1">SLM1</strain>
    </source>
</reference>
<proteinExistence type="predicted"/>
<dbReference type="EMBL" id="LWMH01000001">
    <property type="protein sequence ID" value="KZS45028.1"/>
    <property type="molecule type" value="Genomic_DNA"/>
</dbReference>
<comment type="caution">
    <text evidence="1">The sequence shown here is derived from an EMBL/GenBank/DDBJ whole genome shotgun (WGS) entry which is preliminary data.</text>
</comment>
<dbReference type="Proteomes" id="UP000076796">
    <property type="component" value="Unassembled WGS sequence"/>
</dbReference>